<name>A0A6J7H9K1_9ZZZZ</name>
<dbReference type="InterPro" id="IPR050954">
    <property type="entry name" value="ET_IronSulfur_Cluster-Binding"/>
</dbReference>
<dbReference type="Gene3D" id="3.30.70.20">
    <property type="match status" value="2"/>
</dbReference>
<dbReference type="GO" id="GO:0051539">
    <property type="term" value="F:4 iron, 4 sulfur cluster binding"/>
    <property type="evidence" value="ECO:0007669"/>
    <property type="project" value="UniProtKB-KW"/>
</dbReference>
<evidence type="ECO:0000259" key="12">
    <source>
        <dbReference type="PROSITE" id="PS51379"/>
    </source>
</evidence>
<evidence type="ECO:0000313" key="13">
    <source>
        <dbReference type="EMBL" id="CAB4912419.1"/>
    </source>
</evidence>
<evidence type="ECO:0000256" key="4">
    <source>
        <dbReference type="ARBA" id="ARBA00022485"/>
    </source>
</evidence>
<dbReference type="PANTHER" id="PTHR43177">
    <property type="entry name" value="PROTEIN NRFC"/>
    <property type="match status" value="1"/>
</dbReference>
<dbReference type="Pfam" id="PF03916">
    <property type="entry name" value="NrfD"/>
    <property type="match status" value="1"/>
</dbReference>
<gene>
    <name evidence="13" type="ORF">UFOPK3610_00897</name>
</gene>
<feature type="transmembrane region" description="Helical" evidence="11">
    <location>
        <begin position="456"/>
        <end position="474"/>
    </location>
</feature>
<sequence length="511" mass="55207">MQYGFAIDQRTCIGCHACTVACKTENDVPVGQFRTWVKYVEKGSYPDTSREMAVLRCNHCTDAPCIKICPTTALFKREDGIVDFDGTQCIGCKSCMQACPYDAIYIDAETNTAAKCNFCAHRIDQGLEPACVVVCPTESIWVGDVSDPASGISKFLSLEPINVRSPEQGTSPNVFYVGTDQTVLDPLAAPVDGTYIWADADPLRLETAGDLPGDPATNARTTLNTAHPRPWGWKVWTYLWTKSITAGALVVAALLVLTGKQDTLTTTVAPFAAEVFLLITAIFLIWDLKQPKRFLFLLDPRKINRRSWLALGGIFLGLGAAVGGLWFLAGLASVLGAQISTLITVLAWVAIPTGMMVAGYTAFLFGQAEGRDLWQSRLLFWHLQAQLVMAGSGVLLILAIIWNPGTETVKWMSWALFIGVIAHLLISAAEFGGKHSTRNAQIAAHTITHGRYAREFWLNSVLVCVLAGALALTAALTGSLVAGAIGGLLVQFGLLVHEKVYVKAAQDVPLS</sequence>
<evidence type="ECO:0000256" key="7">
    <source>
        <dbReference type="ARBA" id="ARBA00022989"/>
    </source>
</evidence>
<dbReference type="InterPro" id="IPR005614">
    <property type="entry name" value="NrfD-like"/>
</dbReference>
<dbReference type="GO" id="GO:0005886">
    <property type="term" value="C:plasma membrane"/>
    <property type="evidence" value="ECO:0007669"/>
    <property type="project" value="UniProtKB-SubCell"/>
</dbReference>
<evidence type="ECO:0000256" key="5">
    <source>
        <dbReference type="ARBA" id="ARBA00022692"/>
    </source>
</evidence>
<keyword evidence="6" id="KW-0479">Metal-binding</keyword>
<evidence type="ECO:0000256" key="1">
    <source>
        <dbReference type="ARBA" id="ARBA00004651"/>
    </source>
</evidence>
<feature type="domain" description="4Fe-4S ferredoxin-type" evidence="12">
    <location>
        <begin position="3"/>
        <end position="33"/>
    </location>
</feature>
<protein>
    <submittedName>
        <fullName evidence="13">Unannotated protein</fullName>
    </submittedName>
</protein>
<dbReference type="EMBL" id="CAFBMR010000028">
    <property type="protein sequence ID" value="CAB4912419.1"/>
    <property type="molecule type" value="Genomic_DNA"/>
</dbReference>
<keyword evidence="9" id="KW-0411">Iron-sulfur</keyword>
<keyword evidence="7 11" id="KW-1133">Transmembrane helix</keyword>
<dbReference type="PROSITE" id="PS00198">
    <property type="entry name" value="4FE4S_FER_1"/>
    <property type="match status" value="1"/>
</dbReference>
<dbReference type="AlphaFoldDB" id="A0A6J7H9K1"/>
<feature type="domain" description="4Fe-4S ferredoxin-type" evidence="12">
    <location>
        <begin position="80"/>
        <end position="109"/>
    </location>
</feature>
<accession>A0A6J7H9K1</accession>
<proteinExistence type="inferred from homology"/>
<dbReference type="InterPro" id="IPR017900">
    <property type="entry name" value="4Fe4S_Fe_S_CS"/>
</dbReference>
<feature type="transmembrane region" description="Helical" evidence="11">
    <location>
        <begin position="341"/>
        <end position="366"/>
    </location>
</feature>
<comment type="similarity">
    <text evidence="2">Belongs to the NrfD family.</text>
</comment>
<keyword evidence="5 11" id="KW-0812">Transmembrane</keyword>
<reference evidence="13" key="1">
    <citation type="submission" date="2020-05" db="EMBL/GenBank/DDBJ databases">
        <authorList>
            <person name="Chiriac C."/>
            <person name="Salcher M."/>
            <person name="Ghai R."/>
            <person name="Kavagutti S V."/>
        </authorList>
    </citation>
    <scope>NUCLEOTIDE SEQUENCE</scope>
</reference>
<evidence type="ECO:0000256" key="6">
    <source>
        <dbReference type="ARBA" id="ARBA00022723"/>
    </source>
</evidence>
<feature type="transmembrane region" description="Helical" evidence="11">
    <location>
        <begin position="268"/>
        <end position="288"/>
    </location>
</feature>
<evidence type="ECO:0000256" key="2">
    <source>
        <dbReference type="ARBA" id="ARBA00008929"/>
    </source>
</evidence>
<feature type="domain" description="4Fe-4S ferredoxin-type" evidence="12">
    <location>
        <begin position="48"/>
        <end position="79"/>
    </location>
</feature>
<evidence type="ECO:0000256" key="3">
    <source>
        <dbReference type="ARBA" id="ARBA00022475"/>
    </source>
</evidence>
<evidence type="ECO:0000256" key="10">
    <source>
        <dbReference type="ARBA" id="ARBA00023136"/>
    </source>
</evidence>
<keyword evidence="3" id="KW-1003">Cell membrane</keyword>
<comment type="subcellular location">
    <subcellularLocation>
        <location evidence="1">Cell membrane</location>
        <topology evidence="1">Multi-pass membrane protein</topology>
    </subcellularLocation>
</comment>
<dbReference type="PANTHER" id="PTHR43177:SF3">
    <property type="entry name" value="PROTEIN NRFC HOMOLOG"/>
    <property type="match status" value="1"/>
</dbReference>
<dbReference type="PROSITE" id="PS51379">
    <property type="entry name" value="4FE4S_FER_2"/>
    <property type="match status" value="3"/>
</dbReference>
<evidence type="ECO:0000256" key="8">
    <source>
        <dbReference type="ARBA" id="ARBA00023004"/>
    </source>
</evidence>
<dbReference type="GO" id="GO:0046872">
    <property type="term" value="F:metal ion binding"/>
    <property type="evidence" value="ECO:0007669"/>
    <property type="project" value="UniProtKB-KW"/>
</dbReference>
<dbReference type="CDD" id="cd10551">
    <property type="entry name" value="PsrB"/>
    <property type="match status" value="1"/>
</dbReference>
<dbReference type="Pfam" id="PF13247">
    <property type="entry name" value="Fer4_11"/>
    <property type="match status" value="1"/>
</dbReference>
<feature type="transmembrane region" description="Helical" evidence="11">
    <location>
        <begin position="235"/>
        <end position="256"/>
    </location>
</feature>
<dbReference type="InterPro" id="IPR017896">
    <property type="entry name" value="4Fe4S_Fe-S-bd"/>
</dbReference>
<feature type="transmembrane region" description="Helical" evidence="11">
    <location>
        <begin position="308"/>
        <end position="329"/>
    </location>
</feature>
<dbReference type="SUPFAM" id="SSF54862">
    <property type="entry name" value="4Fe-4S ferredoxins"/>
    <property type="match status" value="1"/>
</dbReference>
<feature type="transmembrane region" description="Helical" evidence="11">
    <location>
        <begin position="378"/>
        <end position="402"/>
    </location>
</feature>
<keyword evidence="10 11" id="KW-0472">Membrane</keyword>
<evidence type="ECO:0000256" key="11">
    <source>
        <dbReference type="SAM" id="Phobius"/>
    </source>
</evidence>
<keyword evidence="8" id="KW-0408">Iron</keyword>
<evidence type="ECO:0000256" key="9">
    <source>
        <dbReference type="ARBA" id="ARBA00023014"/>
    </source>
</evidence>
<dbReference type="Gene3D" id="1.20.1630.10">
    <property type="entry name" value="Formate dehydrogenase/DMSO reductase domain"/>
    <property type="match status" value="1"/>
</dbReference>
<feature type="transmembrane region" description="Helical" evidence="11">
    <location>
        <begin position="414"/>
        <end position="432"/>
    </location>
</feature>
<organism evidence="13">
    <name type="scientific">freshwater metagenome</name>
    <dbReference type="NCBI Taxonomy" id="449393"/>
    <lineage>
        <taxon>unclassified sequences</taxon>
        <taxon>metagenomes</taxon>
        <taxon>ecological metagenomes</taxon>
    </lineage>
</organism>
<keyword evidence="4" id="KW-0004">4Fe-4S</keyword>